<keyword evidence="15" id="KW-1185">Reference proteome</keyword>
<feature type="domain" description="Penicillin-binding protein transpeptidase" evidence="12">
    <location>
        <begin position="274"/>
        <end position="604"/>
    </location>
</feature>
<dbReference type="PANTHER" id="PTHR30627:SF2">
    <property type="entry name" value="PEPTIDOGLYCAN D,D-TRANSPEPTIDASE MRDA"/>
    <property type="match status" value="1"/>
</dbReference>
<gene>
    <name evidence="14" type="primary">mrdA_1</name>
    <name evidence="14" type="ORF">GCM10023172_04680</name>
</gene>
<evidence type="ECO:0000256" key="8">
    <source>
        <dbReference type="ARBA" id="ARBA00022989"/>
    </source>
</evidence>
<dbReference type="PROSITE" id="PS51257">
    <property type="entry name" value="PROKAR_LIPOPROTEIN"/>
    <property type="match status" value="1"/>
</dbReference>
<keyword evidence="3" id="KW-1003">Cell membrane</keyword>
<dbReference type="InterPro" id="IPR001460">
    <property type="entry name" value="PCN-bd_Tpept"/>
</dbReference>
<keyword evidence="10" id="KW-0961">Cell wall biogenesis/degradation</keyword>
<feature type="domain" description="Penicillin-binding protein dimerisation" evidence="13">
    <location>
        <begin position="48"/>
        <end position="237"/>
    </location>
</feature>
<dbReference type="Gene3D" id="3.40.710.10">
    <property type="entry name" value="DD-peptidase/beta-lactamase superfamily"/>
    <property type="match status" value="1"/>
</dbReference>
<dbReference type="InterPro" id="IPR050515">
    <property type="entry name" value="Beta-lactam/transpept"/>
</dbReference>
<evidence type="ECO:0000256" key="9">
    <source>
        <dbReference type="ARBA" id="ARBA00023136"/>
    </source>
</evidence>
<dbReference type="Proteomes" id="UP001501243">
    <property type="component" value="Unassembled WGS sequence"/>
</dbReference>
<keyword evidence="4" id="KW-0378">Hydrolase</keyword>
<dbReference type="Gene3D" id="3.90.1310.10">
    <property type="entry name" value="Penicillin-binding protein 2a (Domain 2)"/>
    <property type="match status" value="1"/>
</dbReference>
<feature type="signal peptide" evidence="11">
    <location>
        <begin position="1"/>
        <end position="25"/>
    </location>
</feature>
<keyword evidence="5" id="KW-0812">Transmembrane</keyword>
<accession>A0ABP8Q0N6</accession>
<keyword evidence="11" id="KW-0732">Signal</keyword>
<keyword evidence="9" id="KW-0472">Membrane</keyword>
<dbReference type="SUPFAM" id="SSF56601">
    <property type="entry name" value="beta-lactamase/transpeptidase-like"/>
    <property type="match status" value="1"/>
</dbReference>
<evidence type="ECO:0000259" key="12">
    <source>
        <dbReference type="Pfam" id="PF00905"/>
    </source>
</evidence>
<dbReference type="EMBL" id="BAABGQ010000003">
    <property type="protein sequence ID" value="GAA4494482.1"/>
    <property type="molecule type" value="Genomic_DNA"/>
</dbReference>
<evidence type="ECO:0000256" key="1">
    <source>
        <dbReference type="ARBA" id="ARBA00004167"/>
    </source>
</evidence>
<feature type="chain" id="PRO_5045905290" evidence="11">
    <location>
        <begin position="26"/>
        <end position="636"/>
    </location>
</feature>
<evidence type="ECO:0000313" key="14">
    <source>
        <dbReference type="EMBL" id="GAA4494482.1"/>
    </source>
</evidence>
<dbReference type="PANTHER" id="PTHR30627">
    <property type="entry name" value="PEPTIDOGLYCAN D,D-TRANSPEPTIDASE"/>
    <property type="match status" value="1"/>
</dbReference>
<sequence length="636" mass="69322">MLGILRRKLAGWPQLFAALSGLSVAACTGPAPTAPAEEYLECREVYTPVRGRLYDRNGTLLVANEVTYTLSIPKGAPLDTAAFNKLMGWPEGALQARVFAARLPAPPPPHRPAPVPDSTGYIAPDTAKPKPAPPRAQRWPIELAITKPEADSLRRHAREYPRLAVRRRRTRANVASLAAPVLGYQPAAAPEFLYLAQKLARGRYYRLRNSGLEGYYNALLAGHRGAYHPLTDGHGRVHGAWATDTTFQQGQNLHLSLDAKLQAYAERLLGERRGYVVALDPSTGEILACVSAPTYDPSVLTAPGRNAERRALLLDDENRPLLNRPAVQASPPGSVFKLVNAAVALQLGAITDHTPFPCDQSLINCVHPHPQARNLTMALKYSCNPYFYQTLRAVVEPRPDSAATLADTVAQRHAHLMAWRRYVRSFGLDTLLGVDLPREQPGFLPTAAYYDKARRTRNWNFKSIYSLSIGQGEINLTGLQMANVLAIIANRGWYITPHFVKAVGKGGPLARFTERHRTLVDSVQFAALIPGMEAAMQRGGTAELASLADVGITVAGKTGTVQNDEGDDHATFAAFAPATKPKIVVAVYLENAGFGGLSAAPLASLLIEKYLRGHIAPKRKKWENWLRCGDLASQGH</sequence>
<evidence type="ECO:0000256" key="2">
    <source>
        <dbReference type="ARBA" id="ARBA00004236"/>
    </source>
</evidence>
<dbReference type="InterPro" id="IPR005311">
    <property type="entry name" value="PBP_dimer"/>
</dbReference>
<evidence type="ECO:0000259" key="13">
    <source>
        <dbReference type="Pfam" id="PF03717"/>
    </source>
</evidence>
<evidence type="ECO:0000313" key="15">
    <source>
        <dbReference type="Proteomes" id="UP001501243"/>
    </source>
</evidence>
<keyword evidence="4" id="KW-0121">Carboxypeptidase</keyword>
<reference evidence="15" key="1">
    <citation type="journal article" date="2019" name="Int. J. Syst. Evol. Microbiol.">
        <title>The Global Catalogue of Microorganisms (GCM) 10K type strain sequencing project: providing services to taxonomists for standard genome sequencing and annotation.</title>
        <authorList>
            <consortium name="The Broad Institute Genomics Platform"/>
            <consortium name="The Broad Institute Genome Sequencing Center for Infectious Disease"/>
            <person name="Wu L."/>
            <person name="Ma J."/>
        </authorList>
    </citation>
    <scope>NUCLEOTIDE SEQUENCE [LARGE SCALE GENOMIC DNA]</scope>
    <source>
        <strain evidence="15">JCM 17841</strain>
    </source>
</reference>
<evidence type="ECO:0000256" key="7">
    <source>
        <dbReference type="ARBA" id="ARBA00022984"/>
    </source>
</evidence>
<evidence type="ECO:0000256" key="11">
    <source>
        <dbReference type="SAM" id="SignalP"/>
    </source>
</evidence>
<comment type="subcellular location">
    <subcellularLocation>
        <location evidence="2">Cell membrane</location>
    </subcellularLocation>
    <subcellularLocation>
        <location evidence="1">Membrane</location>
        <topology evidence="1">Single-pass membrane protein</topology>
    </subcellularLocation>
</comment>
<dbReference type="SUPFAM" id="SSF56519">
    <property type="entry name" value="Penicillin binding protein dimerisation domain"/>
    <property type="match status" value="1"/>
</dbReference>
<evidence type="ECO:0000256" key="10">
    <source>
        <dbReference type="ARBA" id="ARBA00023316"/>
    </source>
</evidence>
<evidence type="ECO:0000256" key="5">
    <source>
        <dbReference type="ARBA" id="ARBA00022692"/>
    </source>
</evidence>
<keyword evidence="4" id="KW-0645">Protease</keyword>
<comment type="caution">
    <text evidence="14">The sequence shown here is derived from an EMBL/GenBank/DDBJ whole genome shotgun (WGS) entry which is preliminary data.</text>
</comment>
<keyword evidence="7" id="KW-0573">Peptidoglycan synthesis</keyword>
<dbReference type="Pfam" id="PF03717">
    <property type="entry name" value="PBP_dimer"/>
    <property type="match status" value="1"/>
</dbReference>
<name>A0ABP8Q0N6_9BACT</name>
<dbReference type="InterPro" id="IPR036138">
    <property type="entry name" value="PBP_dimer_sf"/>
</dbReference>
<evidence type="ECO:0000256" key="3">
    <source>
        <dbReference type="ARBA" id="ARBA00022475"/>
    </source>
</evidence>
<proteinExistence type="predicted"/>
<protein>
    <submittedName>
        <fullName evidence="14">Penicillin-binding protein 2</fullName>
    </submittedName>
</protein>
<keyword evidence="8" id="KW-1133">Transmembrane helix</keyword>
<organism evidence="14 15">
    <name type="scientific">Hymenobacter ginsengisoli</name>
    <dbReference type="NCBI Taxonomy" id="1051626"/>
    <lineage>
        <taxon>Bacteria</taxon>
        <taxon>Pseudomonadati</taxon>
        <taxon>Bacteroidota</taxon>
        <taxon>Cytophagia</taxon>
        <taxon>Cytophagales</taxon>
        <taxon>Hymenobacteraceae</taxon>
        <taxon>Hymenobacter</taxon>
    </lineage>
</organism>
<dbReference type="InterPro" id="IPR012338">
    <property type="entry name" value="Beta-lactam/transpept-like"/>
</dbReference>
<evidence type="ECO:0000256" key="4">
    <source>
        <dbReference type="ARBA" id="ARBA00022645"/>
    </source>
</evidence>
<dbReference type="Pfam" id="PF00905">
    <property type="entry name" value="Transpeptidase"/>
    <property type="match status" value="1"/>
</dbReference>
<keyword evidence="6" id="KW-0133">Cell shape</keyword>
<evidence type="ECO:0000256" key="6">
    <source>
        <dbReference type="ARBA" id="ARBA00022960"/>
    </source>
</evidence>